<accession>A0ABQ2BA57</accession>
<gene>
    <name evidence="3" type="ORF">GCM10007368_24850</name>
</gene>
<feature type="transmembrane region" description="Helical" evidence="2">
    <location>
        <begin position="44"/>
        <end position="61"/>
    </location>
</feature>
<dbReference type="EMBL" id="BMDG01000008">
    <property type="protein sequence ID" value="GGI09174.1"/>
    <property type="molecule type" value="Genomic_DNA"/>
</dbReference>
<evidence type="ECO:0000313" key="4">
    <source>
        <dbReference type="Proteomes" id="UP000632535"/>
    </source>
</evidence>
<organism evidence="3 4">
    <name type="scientific">Isoptericola cucumis</name>
    <dbReference type="NCBI Taxonomy" id="1776856"/>
    <lineage>
        <taxon>Bacteria</taxon>
        <taxon>Bacillati</taxon>
        <taxon>Actinomycetota</taxon>
        <taxon>Actinomycetes</taxon>
        <taxon>Micrococcales</taxon>
        <taxon>Promicromonosporaceae</taxon>
        <taxon>Isoptericola</taxon>
    </lineage>
</organism>
<name>A0ABQ2BA57_9MICO</name>
<feature type="transmembrane region" description="Helical" evidence="2">
    <location>
        <begin position="98"/>
        <end position="119"/>
    </location>
</feature>
<feature type="compositionally biased region" description="Basic and acidic residues" evidence="1">
    <location>
        <begin position="155"/>
        <end position="164"/>
    </location>
</feature>
<keyword evidence="2" id="KW-0472">Membrane</keyword>
<keyword evidence="4" id="KW-1185">Reference proteome</keyword>
<evidence type="ECO:0000256" key="1">
    <source>
        <dbReference type="SAM" id="MobiDB-lite"/>
    </source>
</evidence>
<reference evidence="4" key="1">
    <citation type="journal article" date="2019" name="Int. J. Syst. Evol. Microbiol.">
        <title>The Global Catalogue of Microorganisms (GCM) 10K type strain sequencing project: providing services to taxonomists for standard genome sequencing and annotation.</title>
        <authorList>
            <consortium name="The Broad Institute Genomics Platform"/>
            <consortium name="The Broad Institute Genome Sequencing Center for Infectious Disease"/>
            <person name="Wu L."/>
            <person name="Ma J."/>
        </authorList>
    </citation>
    <scope>NUCLEOTIDE SEQUENCE [LARGE SCALE GENOMIC DNA]</scope>
    <source>
        <strain evidence="4">CCM 8653</strain>
    </source>
</reference>
<evidence type="ECO:0000256" key="2">
    <source>
        <dbReference type="SAM" id="Phobius"/>
    </source>
</evidence>
<evidence type="ECO:0000313" key="3">
    <source>
        <dbReference type="EMBL" id="GGI09174.1"/>
    </source>
</evidence>
<feature type="transmembrane region" description="Helical" evidence="2">
    <location>
        <begin position="67"/>
        <end position="86"/>
    </location>
</feature>
<dbReference type="Proteomes" id="UP000632535">
    <property type="component" value="Unassembled WGS sequence"/>
</dbReference>
<keyword evidence="2" id="KW-1133">Transmembrane helix</keyword>
<feature type="region of interest" description="Disordered" evidence="1">
    <location>
        <begin position="1"/>
        <end position="22"/>
    </location>
</feature>
<feature type="compositionally biased region" description="Low complexity" evidence="1">
    <location>
        <begin position="131"/>
        <end position="149"/>
    </location>
</feature>
<comment type="caution">
    <text evidence="3">The sequence shown here is derived from an EMBL/GenBank/DDBJ whole genome shotgun (WGS) entry which is preliminary data.</text>
</comment>
<proteinExistence type="predicted"/>
<feature type="compositionally biased region" description="Low complexity" evidence="1">
    <location>
        <begin position="172"/>
        <end position="181"/>
    </location>
</feature>
<protein>
    <submittedName>
        <fullName evidence="3">Uncharacterized protein</fullName>
    </submittedName>
</protein>
<sequence length="229" mass="22866">MTGPAFHPSPVHGPARSSRTLVPTPAVPPFGVLMPASRSRRRPAFWVGLVGLGVAALLGATSGWSGALGLALVYLALSAGWGVLTTRTWWGPMPRGRAAATGGGALVALVLVAATAPGLDAGVPATGGSPSPAATTESTVEASAPAETAELPEDAAPRPTKEAAPKAPTGDAATKAPKQPAAAKGTALAAVATLEVKGRAPKTGYDREEFGPAWADVDRNGCDTRVILS</sequence>
<feature type="region of interest" description="Disordered" evidence="1">
    <location>
        <begin position="123"/>
        <end position="181"/>
    </location>
</feature>
<keyword evidence="2" id="KW-0812">Transmembrane</keyword>